<dbReference type="PANTHER" id="PTHR33630">
    <property type="entry name" value="CUTINASE RV1984C-RELATED-RELATED"/>
    <property type="match status" value="1"/>
</dbReference>
<reference evidence="6 7" key="1">
    <citation type="submission" date="2022-06" db="EMBL/GenBank/DDBJ databases">
        <title>Paraconexibacter antarcticus.</title>
        <authorList>
            <person name="Kim C.S."/>
        </authorList>
    </citation>
    <scope>NUCLEOTIDE SEQUENCE [LARGE SCALE GENOMIC DNA]</scope>
    <source>
        <strain evidence="6 7">02-257</strain>
    </source>
</reference>
<dbReference type="SUPFAM" id="SSF53474">
    <property type="entry name" value="alpha/beta-Hydrolases"/>
    <property type="match status" value="1"/>
</dbReference>
<sequence length="352" mass="37874">MPRFRRALVLTATVLLSLLSASRAEAKRIHSLVPWAPTNTYVAKADIDGRSKPQLEPRAFINAVRKGQWVRITCQVQGQVAYGSSLWDKVGAYYVPDQLLKTYTDGGLPGAPTCGAATPPPAPRCQRYTIFGLRGSGESSKGNHGMGATVGPAADAAKVKLGGKSVLLKGIPYPAVSVETLIQDPQKFRLSMQVGEILLRKAIMRRIKDCPGSKIAVIGYSQGAGVASETMRSLRTSAFRHVRVAALFADTYSAGQTKYSYNFDYFNPNRSTPVRRKGHGVFGAKRLPAALPYKLDVCFADDVVCDMSKSTGGAVAQAFLAGMHSHYKDWAPGFFSSLPGFVGLLVGGSLQR</sequence>
<evidence type="ECO:0000256" key="1">
    <source>
        <dbReference type="ARBA" id="ARBA00007534"/>
    </source>
</evidence>
<keyword evidence="3" id="KW-0378">Hydrolase</keyword>
<accession>A0ABY5DT38</accession>
<keyword evidence="4" id="KW-1015">Disulfide bond</keyword>
<dbReference type="SMART" id="SM01110">
    <property type="entry name" value="Cutinase"/>
    <property type="match status" value="1"/>
</dbReference>
<comment type="similarity">
    <text evidence="1">Belongs to the cutinase family.</text>
</comment>
<dbReference type="Gene3D" id="3.40.50.1820">
    <property type="entry name" value="alpha/beta hydrolase"/>
    <property type="match status" value="1"/>
</dbReference>
<proteinExistence type="inferred from homology"/>
<organism evidence="6 7">
    <name type="scientific">Paraconexibacter antarcticus</name>
    <dbReference type="NCBI Taxonomy" id="2949664"/>
    <lineage>
        <taxon>Bacteria</taxon>
        <taxon>Bacillati</taxon>
        <taxon>Actinomycetota</taxon>
        <taxon>Thermoleophilia</taxon>
        <taxon>Solirubrobacterales</taxon>
        <taxon>Paraconexibacteraceae</taxon>
        <taxon>Paraconexibacter</taxon>
    </lineage>
</organism>
<evidence type="ECO:0000313" key="6">
    <source>
        <dbReference type="EMBL" id="UTI65183.1"/>
    </source>
</evidence>
<evidence type="ECO:0000256" key="5">
    <source>
        <dbReference type="SAM" id="SignalP"/>
    </source>
</evidence>
<evidence type="ECO:0000313" key="7">
    <source>
        <dbReference type="Proteomes" id="UP001056035"/>
    </source>
</evidence>
<dbReference type="Proteomes" id="UP001056035">
    <property type="component" value="Chromosome"/>
</dbReference>
<dbReference type="PANTHER" id="PTHR33630:SF9">
    <property type="entry name" value="CUTINASE 4"/>
    <property type="match status" value="1"/>
</dbReference>
<keyword evidence="5" id="KW-0732">Signal</keyword>
<evidence type="ECO:0000256" key="3">
    <source>
        <dbReference type="ARBA" id="ARBA00022801"/>
    </source>
</evidence>
<keyword evidence="2" id="KW-0719">Serine esterase</keyword>
<evidence type="ECO:0000256" key="2">
    <source>
        <dbReference type="ARBA" id="ARBA00022487"/>
    </source>
</evidence>
<dbReference type="InterPro" id="IPR000675">
    <property type="entry name" value="Cutinase/axe"/>
</dbReference>
<gene>
    <name evidence="6" type="ORF">NBH00_02995</name>
</gene>
<protein>
    <submittedName>
        <fullName evidence="6">Cutinase family protein</fullName>
    </submittedName>
</protein>
<feature type="signal peptide" evidence="5">
    <location>
        <begin position="1"/>
        <end position="26"/>
    </location>
</feature>
<dbReference type="Pfam" id="PF01083">
    <property type="entry name" value="Cutinase"/>
    <property type="match status" value="1"/>
</dbReference>
<feature type="chain" id="PRO_5045346512" evidence="5">
    <location>
        <begin position="27"/>
        <end position="352"/>
    </location>
</feature>
<name>A0ABY5DT38_9ACTN</name>
<evidence type="ECO:0000256" key="4">
    <source>
        <dbReference type="ARBA" id="ARBA00023157"/>
    </source>
</evidence>
<dbReference type="RefSeq" id="WP_254571870.1">
    <property type="nucleotide sequence ID" value="NZ_CP098502.1"/>
</dbReference>
<dbReference type="EMBL" id="CP098502">
    <property type="protein sequence ID" value="UTI65183.1"/>
    <property type="molecule type" value="Genomic_DNA"/>
</dbReference>
<keyword evidence="7" id="KW-1185">Reference proteome</keyword>
<dbReference type="InterPro" id="IPR029058">
    <property type="entry name" value="AB_hydrolase_fold"/>
</dbReference>